<organism evidence="2 3">
    <name type="scientific">Staurois parvus</name>
    <dbReference type="NCBI Taxonomy" id="386267"/>
    <lineage>
        <taxon>Eukaryota</taxon>
        <taxon>Metazoa</taxon>
        <taxon>Chordata</taxon>
        <taxon>Craniata</taxon>
        <taxon>Vertebrata</taxon>
        <taxon>Euteleostomi</taxon>
        <taxon>Amphibia</taxon>
        <taxon>Batrachia</taxon>
        <taxon>Anura</taxon>
        <taxon>Neobatrachia</taxon>
        <taxon>Ranoidea</taxon>
        <taxon>Ranidae</taxon>
        <taxon>Staurois</taxon>
    </lineage>
</organism>
<evidence type="ECO:0000313" key="3">
    <source>
        <dbReference type="Proteomes" id="UP001162483"/>
    </source>
</evidence>
<comment type="caution">
    <text evidence="2">The sequence shown here is derived from an EMBL/GenBank/DDBJ whole genome shotgun (WGS) entry which is preliminary data.</text>
</comment>
<keyword evidence="3" id="KW-1185">Reference proteome</keyword>
<feature type="signal peptide" evidence="1">
    <location>
        <begin position="1"/>
        <end position="19"/>
    </location>
</feature>
<keyword evidence="1" id="KW-0732">Signal</keyword>
<evidence type="ECO:0000313" key="2">
    <source>
        <dbReference type="EMBL" id="CAI9605985.1"/>
    </source>
</evidence>
<proteinExistence type="predicted"/>
<accession>A0ABN9GD14</accession>
<feature type="chain" id="PRO_5047281603" description="Secreted protein" evidence="1">
    <location>
        <begin position="20"/>
        <end position="66"/>
    </location>
</feature>
<evidence type="ECO:0008006" key="4">
    <source>
        <dbReference type="Google" id="ProtNLM"/>
    </source>
</evidence>
<name>A0ABN9GD14_9NEOB</name>
<gene>
    <name evidence="2" type="ORF">SPARVUS_LOCUS13705546</name>
</gene>
<feature type="non-terminal residue" evidence="2">
    <location>
        <position position="66"/>
    </location>
</feature>
<sequence>MALGRKGLTSGAIKGLTLCAVCVLHCKHTALYGSAMQSHTKQSAGADRRENCIVYIQFSPPLKCKI</sequence>
<reference evidence="2" key="1">
    <citation type="submission" date="2023-05" db="EMBL/GenBank/DDBJ databases">
        <authorList>
            <person name="Stuckert A."/>
        </authorList>
    </citation>
    <scope>NUCLEOTIDE SEQUENCE</scope>
</reference>
<dbReference type="EMBL" id="CATNWA010018214">
    <property type="protein sequence ID" value="CAI9605985.1"/>
    <property type="molecule type" value="Genomic_DNA"/>
</dbReference>
<evidence type="ECO:0000256" key="1">
    <source>
        <dbReference type="SAM" id="SignalP"/>
    </source>
</evidence>
<dbReference type="Proteomes" id="UP001162483">
    <property type="component" value="Unassembled WGS sequence"/>
</dbReference>
<protein>
    <recommendedName>
        <fullName evidence="4">Secreted protein</fullName>
    </recommendedName>
</protein>